<evidence type="ECO:0008006" key="3">
    <source>
        <dbReference type="Google" id="ProtNLM"/>
    </source>
</evidence>
<dbReference type="EMBL" id="SJPO01000011">
    <property type="protein sequence ID" value="TWT72761.1"/>
    <property type="molecule type" value="Genomic_DNA"/>
</dbReference>
<proteinExistence type="predicted"/>
<dbReference type="SUPFAM" id="SSF159888">
    <property type="entry name" value="YdhG-like"/>
    <property type="match status" value="1"/>
</dbReference>
<gene>
    <name evidence="1" type="ORF">Pla123a_40600</name>
</gene>
<accession>A0A5C5YE72</accession>
<protein>
    <recommendedName>
        <fullName evidence="3">YdhG-like domain-containing protein</fullName>
    </recommendedName>
</protein>
<dbReference type="Proteomes" id="UP000318478">
    <property type="component" value="Unassembled WGS sequence"/>
</dbReference>
<sequence length="43" mass="5019">MSTANAKVDDYLKSLKKWRAELTALRRIVLAAGLQEDFKWRQP</sequence>
<dbReference type="RefSeq" id="WP_261342767.1">
    <property type="nucleotide sequence ID" value="NZ_SJPO01000011.1"/>
</dbReference>
<reference evidence="1 2" key="1">
    <citation type="submission" date="2019-02" db="EMBL/GenBank/DDBJ databases">
        <title>Deep-cultivation of Planctomycetes and their phenomic and genomic characterization uncovers novel biology.</title>
        <authorList>
            <person name="Wiegand S."/>
            <person name="Jogler M."/>
            <person name="Boedeker C."/>
            <person name="Pinto D."/>
            <person name="Vollmers J."/>
            <person name="Rivas-Marin E."/>
            <person name="Kohn T."/>
            <person name="Peeters S.H."/>
            <person name="Heuer A."/>
            <person name="Rast P."/>
            <person name="Oberbeckmann S."/>
            <person name="Bunk B."/>
            <person name="Jeske O."/>
            <person name="Meyerdierks A."/>
            <person name="Storesund J.E."/>
            <person name="Kallscheuer N."/>
            <person name="Luecker S."/>
            <person name="Lage O.M."/>
            <person name="Pohl T."/>
            <person name="Merkel B.J."/>
            <person name="Hornburger P."/>
            <person name="Mueller R.-W."/>
            <person name="Bruemmer F."/>
            <person name="Labrenz M."/>
            <person name="Spormann A.M."/>
            <person name="Op Den Camp H."/>
            <person name="Overmann J."/>
            <person name="Amann R."/>
            <person name="Jetten M.S.M."/>
            <person name="Mascher T."/>
            <person name="Medema M.H."/>
            <person name="Devos D.P."/>
            <person name="Kaster A.-K."/>
            <person name="Ovreas L."/>
            <person name="Rohde M."/>
            <person name="Galperin M.Y."/>
            <person name="Jogler C."/>
        </authorList>
    </citation>
    <scope>NUCLEOTIDE SEQUENCE [LARGE SCALE GENOMIC DNA]</scope>
    <source>
        <strain evidence="1 2">Pla123a</strain>
    </source>
</reference>
<organism evidence="1 2">
    <name type="scientific">Posidoniimonas polymericola</name>
    <dbReference type="NCBI Taxonomy" id="2528002"/>
    <lineage>
        <taxon>Bacteria</taxon>
        <taxon>Pseudomonadati</taxon>
        <taxon>Planctomycetota</taxon>
        <taxon>Planctomycetia</taxon>
        <taxon>Pirellulales</taxon>
        <taxon>Lacipirellulaceae</taxon>
        <taxon>Posidoniimonas</taxon>
    </lineage>
</organism>
<evidence type="ECO:0000313" key="1">
    <source>
        <dbReference type="EMBL" id="TWT72761.1"/>
    </source>
</evidence>
<dbReference type="AlphaFoldDB" id="A0A5C5YE72"/>
<keyword evidence="2" id="KW-1185">Reference proteome</keyword>
<name>A0A5C5YE72_9BACT</name>
<evidence type="ECO:0000313" key="2">
    <source>
        <dbReference type="Proteomes" id="UP000318478"/>
    </source>
</evidence>
<comment type="caution">
    <text evidence="1">The sequence shown here is derived from an EMBL/GenBank/DDBJ whole genome shotgun (WGS) entry which is preliminary data.</text>
</comment>